<protein>
    <recommendedName>
        <fullName evidence="4">ABC transporter domain-containing protein</fullName>
    </recommendedName>
</protein>
<reference evidence="5 6" key="1">
    <citation type="submission" date="2015-01" db="EMBL/GenBank/DDBJ databases">
        <title>Jeotgalibacillus campisalis genome sequencing.</title>
        <authorList>
            <person name="Goh K.M."/>
            <person name="Chan K.-G."/>
            <person name="Yaakop A.S."/>
            <person name="Ee R."/>
            <person name="Gan H.M."/>
            <person name="Chan C.S."/>
        </authorList>
    </citation>
    <scope>NUCLEOTIDE SEQUENCE [LARGE SCALE GENOMIC DNA]</scope>
    <source>
        <strain evidence="5 6">SF-57</strain>
    </source>
</reference>
<dbReference type="SMART" id="SM00382">
    <property type="entry name" value="AAA"/>
    <property type="match status" value="1"/>
</dbReference>
<keyword evidence="6" id="KW-1185">Reference proteome</keyword>
<dbReference type="GO" id="GO:0005886">
    <property type="term" value="C:plasma membrane"/>
    <property type="evidence" value="ECO:0007669"/>
    <property type="project" value="TreeGrafter"/>
</dbReference>
<keyword evidence="3" id="KW-0067">ATP-binding</keyword>
<evidence type="ECO:0000256" key="2">
    <source>
        <dbReference type="ARBA" id="ARBA00022741"/>
    </source>
</evidence>
<dbReference type="Gene3D" id="3.40.50.300">
    <property type="entry name" value="P-loop containing nucleotide triphosphate hydrolases"/>
    <property type="match status" value="1"/>
</dbReference>
<evidence type="ECO:0000256" key="1">
    <source>
        <dbReference type="ARBA" id="ARBA00022448"/>
    </source>
</evidence>
<proteinExistence type="predicted"/>
<dbReference type="InterPro" id="IPR003439">
    <property type="entry name" value="ABC_transporter-like_ATP-bd"/>
</dbReference>
<dbReference type="InterPro" id="IPR017911">
    <property type="entry name" value="MacB-like_ATP-bd"/>
</dbReference>
<dbReference type="PANTHER" id="PTHR24220:SF86">
    <property type="entry name" value="ABC TRANSPORTER ABCH.1"/>
    <property type="match status" value="1"/>
</dbReference>
<dbReference type="Pfam" id="PF00005">
    <property type="entry name" value="ABC_tran"/>
    <property type="match status" value="1"/>
</dbReference>
<dbReference type="PATRIC" id="fig|220754.4.peg.1434"/>
<dbReference type="InterPro" id="IPR003593">
    <property type="entry name" value="AAA+_ATPase"/>
</dbReference>
<comment type="caution">
    <text evidence="5">The sequence shown here is derived from an EMBL/GenBank/DDBJ whole genome shotgun (WGS) entry which is preliminary data.</text>
</comment>
<sequence length="214" mass="24126">MAVIELTNITKSYGKEEVLSDINLSIERGEMVAIIGKSGKGKTTLLNIMGLITPQNKGELSVWGQKNPSLNSKTTMMLRREKIGYLFQNFGLVEDETVEWNLNLALEYKKLNKKSKAEKISLLLEEFNLPHLANKKIYQLSGGEQQRIAIIRLILQGSSLILADEPTASLDAENEGIIMKYLKQLNEQGKTIVVVTHNRDILSYFSRIIDLSKF</sequence>
<dbReference type="GO" id="GO:0022857">
    <property type="term" value="F:transmembrane transporter activity"/>
    <property type="evidence" value="ECO:0007669"/>
    <property type="project" value="TreeGrafter"/>
</dbReference>
<keyword evidence="2" id="KW-0547">Nucleotide-binding</keyword>
<keyword evidence="1" id="KW-0813">Transport</keyword>
<organism evidence="5 6">
    <name type="scientific">Jeotgalibacillus campisalis</name>
    <dbReference type="NCBI Taxonomy" id="220754"/>
    <lineage>
        <taxon>Bacteria</taxon>
        <taxon>Bacillati</taxon>
        <taxon>Bacillota</taxon>
        <taxon>Bacilli</taxon>
        <taxon>Bacillales</taxon>
        <taxon>Caryophanaceae</taxon>
        <taxon>Jeotgalibacillus</taxon>
    </lineage>
</organism>
<evidence type="ECO:0000313" key="6">
    <source>
        <dbReference type="Proteomes" id="UP000031972"/>
    </source>
</evidence>
<evidence type="ECO:0000259" key="4">
    <source>
        <dbReference type="PROSITE" id="PS50893"/>
    </source>
</evidence>
<dbReference type="PROSITE" id="PS50893">
    <property type="entry name" value="ABC_TRANSPORTER_2"/>
    <property type="match status" value="1"/>
</dbReference>
<dbReference type="OrthoDB" id="9791546at2"/>
<dbReference type="GO" id="GO:0005524">
    <property type="term" value="F:ATP binding"/>
    <property type="evidence" value="ECO:0007669"/>
    <property type="project" value="UniProtKB-KW"/>
</dbReference>
<dbReference type="InterPro" id="IPR015854">
    <property type="entry name" value="ABC_transpr_LolD-like"/>
</dbReference>
<name>A0A0C2VWM3_9BACL</name>
<dbReference type="GO" id="GO:0016887">
    <property type="term" value="F:ATP hydrolysis activity"/>
    <property type="evidence" value="ECO:0007669"/>
    <property type="project" value="InterPro"/>
</dbReference>
<dbReference type="AlphaFoldDB" id="A0A0C2VWM3"/>
<dbReference type="EMBL" id="JXRR01000013">
    <property type="protein sequence ID" value="KIL48373.1"/>
    <property type="molecule type" value="Genomic_DNA"/>
</dbReference>
<dbReference type="InterPro" id="IPR019895">
    <property type="entry name" value="L_ocin_972_ABC"/>
</dbReference>
<dbReference type="Proteomes" id="UP000031972">
    <property type="component" value="Unassembled WGS sequence"/>
</dbReference>
<accession>A0A0C2VWM3</accession>
<evidence type="ECO:0000313" key="5">
    <source>
        <dbReference type="EMBL" id="KIL48373.1"/>
    </source>
</evidence>
<evidence type="ECO:0000256" key="3">
    <source>
        <dbReference type="ARBA" id="ARBA00022840"/>
    </source>
</evidence>
<dbReference type="PANTHER" id="PTHR24220">
    <property type="entry name" value="IMPORT ATP-BINDING PROTEIN"/>
    <property type="match status" value="1"/>
</dbReference>
<dbReference type="RefSeq" id="WP_041056496.1">
    <property type="nucleotide sequence ID" value="NZ_JXRR01000013.1"/>
</dbReference>
<feature type="domain" description="ABC transporter" evidence="4">
    <location>
        <begin position="4"/>
        <end position="214"/>
    </location>
</feature>
<dbReference type="CDD" id="cd03255">
    <property type="entry name" value="ABC_MJ0796_LolCDE_FtsE"/>
    <property type="match status" value="1"/>
</dbReference>
<dbReference type="InterPro" id="IPR027417">
    <property type="entry name" value="P-loop_NTPase"/>
</dbReference>
<dbReference type="NCBIfam" id="TIGR03608">
    <property type="entry name" value="L_ocin_972_ABC"/>
    <property type="match status" value="1"/>
</dbReference>
<dbReference type="InterPro" id="IPR017871">
    <property type="entry name" value="ABC_transporter-like_CS"/>
</dbReference>
<dbReference type="SUPFAM" id="SSF52540">
    <property type="entry name" value="P-loop containing nucleoside triphosphate hydrolases"/>
    <property type="match status" value="1"/>
</dbReference>
<gene>
    <name evidence="5" type="ORF">KR50_14090</name>
</gene>
<dbReference type="PROSITE" id="PS00211">
    <property type="entry name" value="ABC_TRANSPORTER_1"/>
    <property type="match status" value="1"/>
</dbReference>